<protein>
    <submittedName>
        <fullName evidence="2">Uncharacterized protein</fullName>
    </submittedName>
</protein>
<dbReference type="Proteomes" id="UP001516400">
    <property type="component" value="Unassembled WGS sequence"/>
</dbReference>
<organism evidence="2 3">
    <name type="scientific">Cryptolaemus montrouzieri</name>
    <dbReference type="NCBI Taxonomy" id="559131"/>
    <lineage>
        <taxon>Eukaryota</taxon>
        <taxon>Metazoa</taxon>
        <taxon>Ecdysozoa</taxon>
        <taxon>Arthropoda</taxon>
        <taxon>Hexapoda</taxon>
        <taxon>Insecta</taxon>
        <taxon>Pterygota</taxon>
        <taxon>Neoptera</taxon>
        <taxon>Endopterygota</taxon>
        <taxon>Coleoptera</taxon>
        <taxon>Polyphaga</taxon>
        <taxon>Cucujiformia</taxon>
        <taxon>Coccinelloidea</taxon>
        <taxon>Coccinellidae</taxon>
        <taxon>Scymninae</taxon>
        <taxon>Scymnini</taxon>
        <taxon>Cryptolaemus</taxon>
    </lineage>
</organism>
<keyword evidence="3" id="KW-1185">Reference proteome</keyword>
<feature type="region of interest" description="Disordered" evidence="1">
    <location>
        <begin position="1"/>
        <end position="42"/>
    </location>
</feature>
<gene>
    <name evidence="2" type="ORF">HHI36_018767</name>
</gene>
<feature type="compositionally biased region" description="Basic and acidic residues" evidence="1">
    <location>
        <begin position="76"/>
        <end position="96"/>
    </location>
</feature>
<evidence type="ECO:0000313" key="3">
    <source>
        <dbReference type="Proteomes" id="UP001516400"/>
    </source>
</evidence>
<accession>A0ABD2P0W8</accession>
<feature type="region of interest" description="Disordered" evidence="1">
    <location>
        <begin position="72"/>
        <end position="96"/>
    </location>
</feature>
<comment type="caution">
    <text evidence="2">The sequence shown here is derived from an EMBL/GenBank/DDBJ whole genome shotgun (WGS) entry which is preliminary data.</text>
</comment>
<evidence type="ECO:0000256" key="1">
    <source>
        <dbReference type="SAM" id="MobiDB-lite"/>
    </source>
</evidence>
<dbReference type="EMBL" id="JABFTP020000165">
    <property type="protein sequence ID" value="KAL3284613.1"/>
    <property type="molecule type" value="Genomic_DNA"/>
</dbReference>
<evidence type="ECO:0000313" key="2">
    <source>
        <dbReference type="EMBL" id="KAL3284613.1"/>
    </source>
</evidence>
<dbReference type="AlphaFoldDB" id="A0ABD2P0W8"/>
<reference evidence="2 3" key="1">
    <citation type="journal article" date="2021" name="BMC Biol.">
        <title>Horizontally acquired antibacterial genes associated with adaptive radiation of ladybird beetles.</title>
        <authorList>
            <person name="Li H.S."/>
            <person name="Tang X.F."/>
            <person name="Huang Y.H."/>
            <person name="Xu Z.Y."/>
            <person name="Chen M.L."/>
            <person name="Du X.Y."/>
            <person name="Qiu B.Y."/>
            <person name="Chen P.T."/>
            <person name="Zhang W."/>
            <person name="Slipinski A."/>
            <person name="Escalona H.E."/>
            <person name="Waterhouse R.M."/>
            <person name="Zwick A."/>
            <person name="Pang H."/>
        </authorList>
    </citation>
    <scope>NUCLEOTIDE SEQUENCE [LARGE SCALE GENOMIC DNA]</scope>
    <source>
        <strain evidence="2">SYSU2018</strain>
    </source>
</reference>
<proteinExistence type="predicted"/>
<sequence>MKILIGTEAAEWGSQISNQDREDPRDLRRHTSKTIPSKEVPRKSGDQISFRYFIPKAVGIKGLIVDSVSTINQQTKADRSQRTSEKEKVVRESQLK</sequence>
<name>A0ABD2P0W8_9CUCU</name>